<dbReference type="AlphaFoldDB" id="A0A0K6INS0"/>
<dbReference type="EMBL" id="CYHH01000001">
    <property type="protein sequence ID" value="CUB04743.1"/>
    <property type="molecule type" value="Genomic_DNA"/>
</dbReference>
<dbReference type="Proteomes" id="UP000182108">
    <property type="component" value="Unassembled WGS sequence"/>
</dbReference>
<feature type="coiled-coil region" evidence="1">
    <location>
        <begin position="144"/>
        <end position="175"/>
    </location>
</feature>
<sequence length="176" mass="19159">MGRWIGGGVLMGALAAVMASATAGGPTGVACCDDANGRRVCGNPLPAECYGRKYWLVDDSGMIRKVIDPAAERAQRQEASGAGALSPQEQGLRRKQERLLQAFPTLQAFDAWRDAQLADYDRQIAQIRALLAEGTDPDALVPTLQRLLDERRTAAERLAAERRELEEALRAQQQGR</sequence>
<accession>A0A0K6INS0</accession>
<evidence type="ECO:0000313" key="4">
    <source>
        <dbReference type="Proteomes" id="UP000182108"/>
    </source>
</evidence>
<protein>
    <submittedName>
        <fullName evidence="3">Uncharacterized protein</fullName>
    </submittedName>
</protein>
<reference evidence="4" key="1">
    <citation type="submission" date="2015-08" db="EMBL/GenBank/DDBJ databases">
        <authorList>
            <person name="Babu N.S."/>
            <person name="Beckwith C.J."/>
            <person name="Beseler K.G."/>
            <person name="Brison A."/>
            <person name="Carone J.V."/>
            <person name="Caskin T.P."/>
            <person name="Diamond M."/>
            <person name="Durham M.E."/>
            <person name="Foxe J.M."/>
            <person name="Go M."/>
            <person name="Henderson B.A."/>
            <person name="Jones I.B."/>
            <person name="McGettigan J.A."/>
            <person name="Micheletti S.J."/>
            <person name="Nasrallah M.E."/>
            <person name="Ortiz D."/>
            <person name="Piller C.R."/>
            <person name="Privatt S.R."/>
            <person name="Schneider S.L."/>
            <person name="Sharp S."/>
            <person name="Smith T.C."/>
            <person name="Stanton J.D."/>
            <person name="Ullery H.E."/>
            <person name="Wilson R.J."/>
            <person name="Serrano M.G."/>
            <person name="Buck G."/>
            <person name="Lee V."/>
            <person name="Wang Y."/>
            <person name="Carvalho R."/>
            <person name="Voegtly L."/>
            <person name="Shi R."/>
            <person name="Duckworth R."/>
            <person name="Johnson A."/>
            <person name="Loviza R."/>
            <person name="Walstead R."/>
            <person name="Shah Z."/>
            <person name="Kiflezghi M."/>
            <person name="Wade K."/>
            <person name="Ball S.L."/>
            <person name="Bradley K.W."/>
            <person name="Asai D.J."/>
            <person name="Bowman C.A."/>
            <person name="Russell D.A."/>
            <person name="Pope W.H."/>
            <person name="Jacobs-Sera D."/>
            <person name="Hendrix R.W."/>
            <person name="Hatfull G.F."/>
        </authorList>
    </citation>
    <scope>NUCLEOTIDE SEQUENCE [LARGE SCALE GENOMIC DNA]</scope>
    <source>
        <strain evidence="4">JCM 19170</strain>
    </source>
</reference>
<evidence type="ECO:0000256" key="2">
    <source>
        <dbReference type="SAM" id="SignalP"/>
    </source>
</evidence>
<dbReference type="RefSeq" id="WP_141054708.1">
    <property type="nucleotide sequence ID" value="NZ_CYHH01000001.1"/>
</dbReference>
<evidence type="ECO:0000313" key="3">
    <source>
        <dbReference type="EMBL" id="CUB04743.1"/>
    </source>
</evidence>
<organism evidence="3 4">
    <name type="scientific">Tepidiphilus thermophilus</name>
    <dbReference type="NCBI Taxonomy" id="876478"/>
    <lineage>
        <taxon>Bacteria</taxon>
        <taxon>Pseudomonadati</taxon>
        <taxon>Pseudomonadota</taxon>
        <taxon>Hydrogenophilia</taxon>
        <taxon>Hydrogenophilales</taxon>
        <taxon>Hydrogenophilaceae</taxon>
        <taxon>Tepidiphilus</taxon>
    </lineage>
</organism>
<dbReference type="PROSITE" id="PS51257">
    <property type="entry name" value="PROKAR_LIPOPROTEIN"/>
    <property type="match status" value="1"/>
</dbReference>
<gene>
    <name evidence="3" type="ORF">Ga0061068_10155</name>
</gene>
<name>A0A0K6INS0_9PROT</name>
<feature type="signal peptide" evidence="2">
    <location>
        <begin position="1"/>
        <end position="23"/>
    </location>
</feature>
<feature type="chain" id="PRO_5005505505" evidence="2">
    <location>
        <begin position="24"/>
        <end position="176"/>
    </location>
</feature>
<proteinExistence type="predicted"/>
<keyword evidence="2" id="KW-0732">Signal</keyword>
<keyword evidence="1" id="KW-0175">Coiled coil</keyword>
<dbReference type="OrthoDB" id="5298412at2"/>
<evidence type="ECO:0000256" key="1">
    <source>
        <dbReference type="SAM" id="Coils"/>
    </source>
</evidence>
<keyword evidence="4" id="KW-1185">Reference proteome</keyword>